<comment type="caution">
    <text evidence="3">The sequence shown here is derived from an EMBL/GenBank/DDBJ whole genome shotgun (WGS) entry which is preliminary data.</text>
</comment>
<keyword evidence="4" id="KW-1185">Reference proteome</keyword>
<evidence type="ECO:0000313" key="4">
    <source>
        <dbReference type="Proteomes" id="UP000598227"/>
    </source>
</evidence>
<sequence length="109" mass="12082">MAKPQTGEPSWKWRRIIIYAVLVWACCQLFLLIDAEDTRLNETLAWGWQVVVMVLITGYTGFATAQDIAAILTTRTARPYSEPPQAPTPAPEQTVVVVQPDPTPKGGEE</sequence>
<keyword evidence="2" id="KW-0812">Transmembrane</keyword>
<evidence type="ECO:0008006" key="5">
    <source>
        <dbReference type="Google" id="ProtNLM"/>
    </source>
</evidence>
<feature type="transmembrane region" description="Helical" evidence="2">
    <location>
        <begin position="45"/>
        <end position="65"/>
    </location>
</feature>
<dbReference type="EMBL" id="JACZEP010000017">
    <property type="protein sequence ID" value="MBE1208094.1"/>
    <property type="molecule type" value="Genomic_DNA"/>
</dbReference>
<accession>A0ABR9GWP8</accession>
<feature type="transmembrane region" description="Helical" evidence="2">
    <location>
        <begin position="16"/>
        <end position="33"/>
    </location>
</feature>
<dbReference type="RefSeq" id="WP_192568770.1">
    <property type="nucleotide sequence ID" value="NZ_JACZEP010000017.1"/>
</dbReference>
<proteinExistence type="predicted"/>
<feature type="compositionally biased region" description="Low complexity" evidence="1">
    <location>
        <begin position="91"/>
        <end position="100"/>
    </location>
</feature>
<evidence type="ECO:0000313" key="3">
    <source>
        <dbReference type="EMBL" id="MBE1208094.1"/>
    </source>
</evidence>
<reference evidence="3 4" key="1">
    <citation type="submission" date="2020-09" db="EMBL/GenBank/DDBJ databases">
        <title>Draft Genome Sequence of Aminobacter carboxidus type strain DSM 1086, a soil Gram-negative carboxydobacterium.</title>
        <authorList>
            <person name="Turrini P."/>
            <person name="Tescari M."/>
            <person name="Artuso I."/>
            <person name="Lugli G.A."/>
            <person name="Frangipani E."/>
            <person name="Ventura M."/>
            <person name="Visca P."/>
        </authorList>
    </citation>
    <scope>NUCLEOTIDE SEQUENCE [LARGE SCALE GENOMIC DNA]</scope>
    <source>
        <strain evidence="3 4">DSM 1086</strain>
    </source>
</reference>
<keyword evidence="2" id="KW-1133">Transmembrane helix</keyword>
<dbReference type="Proteomes" id="UP000598227">
    <property type="component" value="Unassembled WGS sequence"/>
</dbReference>
<keyword evidence="2" id="KW-0472">Membrane</keyword>
<name>A0ABR9GWP8_9HYPH</name>
<evidence type="ECO:0000256" key="2">
    <source>
        <dbReference type="SAM" id="Phobius"/>
    </source>
</evidence>
<organism evidence="3 4">
    <name type="scientific">Aminobacter carboxidus</name>
    <dbReference type="NCBI Taxonomy" id="376165"/>
    <lineage>
        <taxon>Bacteria</taxon>
        <taxon>Pseudomonadati</taxon>
        <taxon>Pseudomonadota</taxon>
        <taxon>Alphaproteobacteria</taxon>
        <taxon>Hyphomicrobiales</taxon>
        <taxon>Phyllobacteriaceae</taxon>
        <taxon>Aminobacter</taxon>
    </lineage>
</organism>
<feature type="region of interest" description="Disordered" evidence="1">
    <location>
        <begin position="79"/>
        <end position="109"/>
    </location>
</feature>
<protein>
    <recommendedName>
        <fullName evidence="5">Holin</fullName>
    </recommendedName>
</protein>
<gene>
    <name evidence="3" type="ORF">IHE39_27765</name>
</gene>
<feature type="compositionally biased region" description="Pro residues" evidence="1">
    <location>
        <begin position="81"/>
        <end position="90"/>
    </location>
</feature>
<evidence type="ECO:0000256" key="1">
    <source>
        <dbReference type="SAM" id="MobiDB-lite"/>
    </source>
</evidence>